<proteinExistence type="predicted"/>
<evidence type="ECO:0000313" key="1">
    <source>
        <dbReference type="EMBL" id="KIA65615.1"/>
    </source>
</evidence>
<sequence length="173" mass="19594">MVRVVDYRERLFTNFREFEFGAGGSHCFQWIDSKEFALAAAEADDRAVLSDLIASVEYRDDYIGGGIDPSGIRHGPYWLDRISSEAYAAIDESAVIELLERWLRGCGSIPDQLRVEIQREVVGPVRTATSRYVLEDLGVSAINDYGDLHREFHEIVLIDRPGRRVLLVVMSDD</sequence>
<protein>
    <submittedName>
        <fullName evidence="1">Uncharacterized protein</fullName>
    </submittedName>
</protein>
<reference evidence="1 2" key="1">
    <citation type="journal article" date="2014" name="Int. J. Syst. Evol. Microbiol.">
        <title>Nocardia vulneris sp. nov., isolated from wounds of human patients in North America.</title>
        <authorList>
            <person name="Lasker B.A."/>
            <person name="Bell M."/>
            <person name="Klenk H.P."/>
            <person name="Sproer C."/>
            <person name="Schumann C."/>
            <person name="Schumann P."/>
            <person name="Brown J.M."/>
        </authorList>
    </citation>
    <scope>NUCLEOTIDE SEQUENCE [LARGE SCALE GENOMIC DNA]</scope>
    <source>
        <strain evidence="1 2">W9851</strain>
    </source>
</reference>
<dbReference type="EMBL" id="JNFP01000006">
    <property type="protein sequence ID" value="KIA65615.1"/>
    <property type="molecule type" value="Genomic_DNA"/>
</dbReference>
<evidence type="ECO:0000313" key="2">
    <source>
        <dbReference type="Proteomes" id="UP000031364"/>
    </source>
</evidence>
<keyword evidence="2" id="KW-1185">Reference proteome</keyword>
<gene>
    <name evidence="1" type="ORF">FG87_06130</name>
</gene>
<comment type="caution">
    <text evidence="1">The sequence shown here is derived from an EMBL/GenBank/DDBJ whole genome shotgun (WGS) entry which is preliminary data.</text>
</comment>
<dbReference type="Proteomes" id="UP000031364">
    <property type="component" value="Unassembled WGS sequence"/>
</dbReference>
<accession>A0ABR4ZK92</accession>
<name>A0ABR4ZK92_9NOCA</name>
<organism evidence="1 2">
    <name type="scientific">Nocardia vulneris</name>
    <dbReference type="NCBI Taxonomy" id="1141657"/>
    <lineage>
        <taxon>Bacteria</taxon>
        <taxon>Bacillati</taxon>
        <taxon>Actinomycetota</taxon>
        <taxon>Actinomycetes</taxon>
        <taxon>Mycobacteriales</taxon>
        <taxon>Nocardiaceae</taxon>
        <taxon>Nocardia</taxon>
    </lineage>
</organism>